<protein>
    <submittedName>
        <fullName evidence="1">Uncharacterized protein</fullName>
    </submittedName>
</protein>
<name>A0A1I0J083_9RHOB</name>
<dbReference type="OrthoDB" id="9966817at2"/>
<gene>
    <name evidence="1" type="ORF">SAMN04489858_12012</name>
</gene>
<dbReference type="Proteomes" id="UP000199180">
    <property type="component" value="Unassembled WGS sequence"/>
</dbReference>
<proteinExistence type="predicted"/>
<dbReference type="AlphaFoldDB" id="A0A1I0J083"/>
<dbReference type="EMBL" id="FOHO01000020">
    <property type="protein sequence ID" value="SEU02393.1"/>
    <property type="molecule type" value="Genomic_DNA"/>
</dbReference>
<organism evidence="1 2">
    <name type="scientific">Paracoccus homiensis</name>
    <dbReference type="NCBI Taxonomy" id="364199"/>
    <lineage>
        <taxon>Bacteria</taxon>
        <taxon>Pseudomonadati</taxon>
        <taxon>Pseudomonadota</taxon>
        <taxon>Alphaproteobacteria</taxon>
        <taxon>Rhodobacterales</taxon>
        <taxon>Paracoccaceae</taxon>
        <taxon>Paracoccus</taxon>
    </lineage>
</organism>
<evidence type="ECO:0000313" key="1">
    <source>
        <dbReference type="EMBL" id="SEU02393.1"/>
    </source>
</evidence>
<dbReference type="RefSeq" id="WP_090737637.1">
    <property type="nucleotide sequence ID" value="NZ_FOHO01000020.1"/>
</dbReference>
<evidence type="ECO:0000313" key="2">
    <source>
        <dbReference type="Proteomes" id="UP000199180"/>
    </source>
</evidence>
<dbReference type="STRING" id="364199.SAMN04489858_12012"/>
<reference evidence="1 2" key="1">
    <citation type="submission" date="2016-10" db="EMBL/GenBank/DDBJ databases">
        <authorList>
            <person name="de Groot N.N."/>
        </authorList>
    </citation>
    <scope>NUCLEOTIDE SEQUENCE [LARGE SCALE GENOMIC DNA]</scope>
    <source>
        <strain evidence="1 2">DSM 17862</strain>
    </source>
</reference>
<sequence length="70" mass="7295">MTTIFDGTPTYPGISGDRARVTSVEGRVLVRAIDMQAEEAVTIALTPMQAAELAGAIIACAAKAKEYPNA</sequence>
<accession>A0A1I0J083</accession>
<keyword evidence="2" id="KW-1185">Reference proteome</keyword>